<dbReference type="PANTHER" id="PTHR32009">
    <property type="entry name" value="TMV RESISTANCE PROTEIN N-LIKE"/>
    <property type="match status" value="1"/>
</dbReference>
<gene>
    <name evidence="3" type="ORF">ACJRO7_014762</name>
</gene>
<feature type="domain" description="TIR" evidence="2">
    <location>
        <begin position="19"/>
        <end position="153"/>
    </location>
</feature>
<dbReference type="Proteomes" id="UP001634007">
    <property type="component" value="Unassembled WGS sequence"/>
</dbReference>
<comment type="caution">
    <text evidence="3">The sequence shown here is derived from an EMBL/GenBank/DDBJ whole genome shotgun (WGS) entry which is preliminary data.</text>
</comment>
<reference evidence="3 4" key="1">
    <citation type="submission" date="2024-11" db="EMBL/GenBank/DDBJ databases">
        <title>Chromosome-level genome assembly of Eucalyptus globulus Labill. provides insights into its genome evolution.</title>
        <authorList>
            <person name="Li X."/>
        </authorList>
    </citation>
    <scope>NUCLEOTIDE SEQUENCE [LARGE SCALE GENOMIC DNA]</scope>
    <source>
        <strain evidence="3">CL2024</strain>
        <tissue evidence="3">Fresh tender leaves</tissue>
    </source>
</reference>
<dbReference type="Pfam" id="PF01582">
    <property type="entry name" value="TIR"/>
    <property type="match status" value="1"/>
</dbReference>
<name>A0ABD3LBT8_EUCGL</name>
<dbReference type="Gene3D" id="3.40.50.10140">
    <property type="entry name" value="Toll/interleukin-1 receptor homology (TIR) domain"/>
    <property type="match status" value="1"/>
</dbReference>
<evidence type="ECO:0000313" key="3">
    <source>
        <dbReference type="EMBL" id="KAL3745695.1"/>
    </source>
</evidence>
<dbReference type="PANTHER" id="PTHR32009:SF153">
    <property type="entry name" value="TMV RESISTANCE PROTEIN N-LIKE"/>
    <property type="match status" value="1"/>
</dbReference>
<dbReference type="EMBL" id="JBJKBG010000003">
    <property type="protein sequence ID" value="KAL3745695.1"/>
    <property type="molecule type" value="Genomic_DNA"/>
</dbReference>
<sequence>MDIQNSHNRGGGSSETREKGNDVFLSCSEQDNRPGFADGLYNSLHQAGIHVIRDLEERTLGQDTGQRLIQVIRHSKIAIPILSKNYPSSKYCLQELVQIVECHKTMGQIIMPVFLNVTPSVVKNISRGYGEAITKHGQTDLDPNILREWEEALIHVVAIPGLEIDR</sequence>
<accession>A0ABD3LBT8</accession>
<keyword evidence="4" id="KW-1185">Reference proteome</keyword>
<dbReference type="AlphaFoldDB" id="A0ABD3LBT8"/>
<evidence type="ECO:0000313" key="4">
    <source>
        <dbReference type="Proteomes" id="UP001634007"/>
    </source>
</evidence>
<evidence type="ECO:0000256" key="1">
    <source>
        <dbReference type="ARBA" id="ARBA00023027"/>
    </source>
</evidence>
<evidence type="ECO:0000259" key="2">
    <source>
        <dbReference type="PROSITE" id="PS50104"/>
    </source>
</evidence>
<organism evidence="3 4">
    <name type="scientific">Eucalyptus globulus</name>
    <name type="common">Tasmanian blue gum</name>
    <dbReference type="NCBI Taxonomy" id="34317"/>
    <lineage>
        <taxon>Eukaryota</taxon>
        <taxon>Viridiplantae</taxon>
        <taxon>Streptophyta</taxon>
        <taxon>Embryophyta</taxon>
        <taxon>Tracheophyta</taxon>
        <taxon>Spermatophyta</taxon>
        <taxon>Magnoliopsida</taxon>
        <taxon>eudicotyledons</taxon>
        <taxon>Gunneridae</taxon>
        <taxon>Pentapetalae</taxon>
        <taxon>rosids</taxon>
        <taxon>malvids</taxon>
        <taxon>Myrtales</taxon>
        <taxon>Myrtaceae</taxon>
        <taxon>Myrtoideae</taxon>
        <taxon>Eucalypteae</taxon>
        <taxon>Eucalyptus</taxon>
    </lineage>
</organism>
<dbReference type="SMART" id="SM00255">
    <property type="entry name" value="TIR"/>
    <property type="match status" value="1"/>
</dbReference>
<keyword evidence="1" id="KW-0520">NAD</keyword>
<dbReference type="InterPro" id="IPR035897">
    <property type="entry name" value="Toll_tir_struct_dom_sf"/>
</dbReference>
<dbReference type="PROSITE" id="PS50104">
    <property type="entry name" value="TIR"/>
    <property type="match status" value="1"/>
</dbReference>
<dbReference type="InterPro" id="IPR000157">
    <property type="entry name" value="TIR_dom"/>
</dbReference>
<dbReference type="SUPFAM" id="SSF52200">
    <property type="entry name" value="Toll/Interleukin receptor TIR domain"/>
    <property type="match status" value="1"/>
</dbReference>
<proteinExistence type="predicted"/>
<protein>
    <recommendedName>
        <fullName evidence="2">TIR domain-containing protein</fullName>
    </recommendedName>
</protein>